<dbReference type="Proteomes" id="UP001597024">
    <property type="component" value="Unassembled WGS sequence"/>
</dbReference>
<gene>
    <name evidence="9" type="ORF">ACFQ08_39260</name>
</gene>
<feature type="transmembrane region" description="Helical" evidence="8">
    <location>
        <begin position="170"/>
        <end position="191"/>
    </location>
</feature>
<feature type="transmembrane region" description="Helical" evidence="8">
    <location>
        <begin position="12"/>
        <end position="32"/>
    </location>
</feature>
<evidence type="ECO:0000256" key="4">
    <source>
        <dbReference type="ARBA" id="ARBA00022960"/>
    </source>
</evidence>
<evidence type="ECO:0000256" key="6">
    <source>
        <dbReference type="ARBA" id="ARBA00022989"/>
    </source>
</evidence>
<feature type="transmembrane region" description="Helical" evidence="8">
    <location>
        <begin position="98"/>
        <end position="124"/>
    </location>
</feature>
<keyword evidence="5" id="KW-0573">Peptidoglycan synthesis</keyword>
<name>A0ABW3E3C4_9ACTN</name>
<keyword evidence="4" id="KW-0133">Cell shape</keyword>
<feature type="non-terminal residue" evidence="9">
    <location>
        <position position="230"/>
    </location>
</feature>
<dbReference type="PRINTS" id="PR01806">
    <property type="entry name" value="VIRFACTRMVIN"/>
</dbReference>
<evidence type="ECO:0000256" key="5">
    <source>
        <dbReference type="ARBA" id="ARBA00022984"/>
    </source>
</evidence>
<feature type="transmembrane region" description="Helical" evidence="8">
    <location>
        <begin position="144"/>
        <end position="163"/>
    </location>
</feature>
<feature type="transmembrane region" description="Helical" evidence="8">
    <location>
        <begin position="52"/>
        <end position="77"/>
    </location>
</feature>
<accession>A0ABW3E3C4</accession>
<evidence type="ECO:0000313" key="10">
    <source>
        <dbReference type="Proteomes" id="UP001597024"/>
    </source>
</evidence>
<evidence type="ECO:0000256" key="3">
    <source>
        <dbReference type="ARBA" id="ARBA00022692"/>
    </source>
</evidence>
<dbReference type="PANTHER" id="PTHR47019:SF1">
    <property type="entry name" value="LIPID II FLIPPASE MURJ"/>
    <property type="match status" value="1"/>
</dbReference>
<proteinExistence type="predicted"/>
<feature type="transmembrane region" description="Helical" evidence="8">
    <location>
        <begin position="211"/>
        <end position="229"/>
    </location>
</feature>
<evidence type="ECO:0000313" key="9">
    <source>
        <dbReference type="EMBL" id="MFD0890620.1"/>
    </source>
</evidence>
<organism evidence="9 10">
    <name type="scientific">Streptosporangium algeriense</name>
    <dbReference type="NCBI Taxonomy" id="1682748"/>
    <lineage>
        <taxon>Bacteria</taxon>
        <taxon>Bacillati</taxon>
        <taxon>Actinomycetota</taxon>
        <taxon>Actinomycetes</taxon>
        <taxon>Streptosporangiales</taxon>
        <taxon>Streptosporangiaceae</taxon>
        <taxon>Streptosporangium</taxon>
    </lineage>
</organism>
<keyword evidence="10" id="KW-1185">Reference proteome</keyword>
<keyword evidence="3 8" id="KW-0812">Transmembrane</keyword>
<sequence length="230" mass="23318">MIRKIGQGVAGAALLIGIVTVVARTAGFGRYLVQSQTVGNLCLSTAYNTANYVPNIVFELVAGGALAGTVVPVLASAASRSAADLESRAEAGRTTSALLTWVLLVLVPLTLLIAAFAGPVVTLLVGDVGDCDVGQVIEVGTDMLVVFAPRMIFFGLAVVLYGVLQAHRRFMGPALAPLVSSLLIIGSYLVFQPIAGGAAHDLSALTTAGQLTLSLGATVAAAAMVVTVIG</sequence>
<keyword evidence="6 8" id="KW-1133">Transmembrane helix</keyword>
<dbReference type="InterPro" id="IPR004268">
    <property type="entry name" value="MurJ"/>
</dbReference>
<evidence type="ECO:0000256" key="8">
    <source>
        <dbReference type="SAM" id="Phobius"/>
    </source>
</evidence>
<dbReference type="PANTHER" id="PTHR47019">
    <property type="entry name" value="LIPID II FLIPPASE MURJ"/>
    <property type="match status" value="1"/>
</dbReference>
<keyword evidence="7 8" id="KW-0472">Membrane</keyword>
<evidence type="ECO:0000256" key="7">
    <source>
        <dbReference type="ARBA" id="ARBA00023136"/>
    </source>
</evidence>
<dbReference type="Pfam" id="PF03023">
    <property type="entry name" value="MurJ"/>
    <property type="match status" value="1"/>
</dbReference>
<keyword evidence="2" id="KW-1003">Cell membrane</keyword>
<protein>
    <submittedName>
        <fullName evidence="9">Lipid II flippase MurJ</fullName>
    </submittedName>
</protein>
<evidence type="ECO:0000256" key="1">
    <source>
        <dbReference type="ARBA" id="ARBA00004651"/>
    </source>
</evidence>
<dbReference type="InterPro" id="IPR051050">
    <property type="entry name" value="Lipid_II_flippase_MurJ/MviN"/>
</dbReference>
<reference evidence="10" key="1">
    <citation type="journal article" date="2019" name="Int. J. Syst. Evol. Microbiol.">
        <title>The Global Catalogue of Microorganisms (GCM) 10K type strain sequencing project: providing services to taxonomists for standard genome sequencing and annotation.</title>
        <authorList>
            <consortium name="The Broad Institute Genomics Platform"/>
            <consortium name="The Broad Institute Genome Sequencing Center for Infectious Disease"/>
            <person name="Wu L."/>
            <person name="Ma J."/>
        </authorList>
    </citation>
    <scope>NUCLEOTIDE SEQUENCE [LARGE SCALE GENOMIC DNA]</scope>
    <source>
        <strain evidence="10">CCUG 62974</strain>
    </source>
</reference>
<comment type="caution">
    <text evidence="9">The sequence shown here is derived from an EMBL/GenBank/DDBJ whole genome shotgun (WGS) entry which is preliminary data.</text>
</comment>
<comment type="subcellular location">
    <subcellularLocation>
        <location evidence="1">Cell membrane</location>
        <topology evidence="1">Multi-pass membrane protein</topology>
    </subcellularLocation>
</comment>
<dbReference type="EMBL" id="JBHTHX010002567">
    <property type="protein sequence ID" value="MFD0890620.1"/>
    <property type="molecule type" value="Genomic_DNA"/>
</dbReference>
<evidence type="ECO:0000256" key="2">
    <source>
        <dbReference type="ARBA" id="ARBA00022475"/>
    </source>
</evidence>